<feature type="transmembrane region" description="Helical" evidence="5">
    <location>
        <begin position="46"/>
        <end position="72"/>
    </location>
</feature>
<dbReference type="EMBL" id="SEYY01011647">
    <property type="protein sequence ID" value="KAB7501127.1"/>
    <property type="molecule type" value="Genomic_DNA"/>
</dbReference>
<reference evidence="6 7" key="1">
    <citation type="journal article" date="2019" name="PLoS Biol.">
        <title>Sex chromosomes control vertical transmission of feminizing Wolbachia symbionts in an isopod.</title>
        <authorList>
            <person name="Becking T."/>
            <person name="Chebbi M.A."/>
            <person name="Giraud I."/>
            <person name="Moumen B."/>
            <person name="Laverre T."/>
            <person name="Caubet Y."/>
            <person name="Peccoud J."/>
            <person name="Gilbert C."/>
            <person name="Cordaux R."/>
        </authorList>
    </citation>
    <scope>NUCLEOTIDE SEQUENCE [LARGE SCALE GENOMIC DNA]</scope>
    <source>
        <strain evidence="6">ANa2</strain>
        <tissue evidence="6">Whole body excluding digestive tract and cuticle</tissue>
    </source>
</reference>
<evidence type="ECO:0000313" key="6">
    <source>
        <dbReference type="EMBL" id="KAB7501127.1"/>
    </source>
</evidence>
<dbReference type="OrthoDB" id="432835at2759"/>
<proteinExistence type="predicted"/>
<keyword evidence="2 5" id="KW-0812">Transmembrane</keyword>
<feature type="transmembrane region" description="Helical" evidence="5">
    <location>
        <begin position="7"/>
        <end position="26"/>
    </location>
</feature>
<keyword evidence="7" id="KW-1185">Reference proteome</keyword>
<dbReference type="GO" id="GO:0016020">
    <property type="term" value="C:membrane"/>
    <property type="evidence" value="ECO:0007669"/>
    <property type="project" value="UniProtKB-SubCell"/>
</dbReference>
<keyword evidence="3 5" id="KW-1133">Transmembrane helix</keyword>
<evidence type="ECO:0000256" key="3">
    <source>
        <dbReference type="ARBA" id="ARBA00022989"/>
    </source>
</evidence>
<comment type="caution">
    <text evidence="6">The sequence shown here is derived from an EMBL/GenBank/DDBJ whole genome shotgun (WGS) entry which is preliminary data.</text>
</comment>
<evidence type="ECO:0000256" key="1">
    <source>
        <dbReference type="ARBA" id="ARBA00004141"/>
    </source>
</evidence>
<keyword evidence="4 5" id="KW-0472">Membrane</keyword>
<accession>A0A5N5T4L2</accession>
<evidence type="ECO:0000256" key="4">
    <source>
        <dbReference type="ARBA" id="ARBA00023136"/>
    </source>
</evidence>
<evidence type="ECO:0000313" key="7">
    <source>
        <dbReference type="Proteomes" id="UP000326759"/>
    </source>
</evidence>
<dbReference type="Pfam" id="PF00335">
    <property type="entry name" value="Tetraspanin"/>
    <property type="match status" value="1"/>
</dbReference>
<dbReference type="InterPro" id="IPR018499">
    <property type="entry name" value="Tetraspanin/Peripherin"/>
</dbReference>
<dbReference type="PRINTS" id="PR00259">
    <property type="entry name" value="TMFOUR"/>
</dbReference>
<evidence type="ECO:0000256" key="5">
    <source>
        <dbReference type="SAM" id="Phobius"/>
    </source>
</evidence>
<gene>
    <name evidence="6" type="ORF">Anas_13885</name>
</gene>
<sequence length="114" mass="12735">MCCFNKFILFTTNVIIFVFGVAVIAISSVTISRASGYNELLREGTVALPIIILCFGIFITLFGFMGCLGALWQNKCMLYTYAIIVLSTLPWRNRSGHTFNRSSRNNERLSAGHT</sequence>
<dbReference type="AlphaFoldDB" id="A0A5N5T4L2"/>
<name>A0A5N5T4L2_9CRUS</name>
<evidence type="ECO:0000256" key="2">
    <source>
        <dbReference type="ARBA" id="ARBA00022692"/>
    </source>
</evidence>
<protein>
    <submittedName>
        <fullName evidence="6">Uncharacterized protein</fullName>
    </submittedName>
</protein>
<comment type="subcellular location">
    <subcellularLocation>
        <location evidence="1">Membrane</location>
        <topology evidence="1">Multi-pass membrane protein</topology>
    </subcellularLocation>
</comment>
<organism evidence="6 7">
    <name type="scientific">Armadillidium nasatum</name>
    <dbReference type="NCBI Taxonomy" id="96803"/>
    <lineage>
        <taxon>Eukaryota</taxon>
        <taxon>Metazoa</taxon>
        <taxon>Ecdysozoa</taxon>
        <taxon>Arthropoda</taxon>
        <taxon>Crustacea</taxon>
        <taxon>Multicrustacea</taxon>
        <taxon>Malacostraca</taxon>
        <taxon>Eumalacostraca</taxon>
        <taxon>Peracarida</taxon>
        <taxon>Isopoda</taxon>
        <taxon>Oniscidea</taxon>
        <taxon>Crinocheta</taxon>
        <taxon>Armadillidiidae</taxon>
        <taxon>Armadillidium</taxon>
    </lineage>
</organism>
<dbReference type="Proteomes" id="UP000326759">
    <property type="component" value="Unassembled WGS sequence"/>
</dbReference>